<dbReference type="Pfam" id="PF03958">
    <property type="entry name" value="Secretin_N"/>
    <property type="match status" value="1"/>
</dbReference>
<dbReference type="InterPro" id="IPR050810">
    <property type="entry name" value="Bact_Secretion_Sys_Channel"/>
</dbReference>
<dbReference type="AlphaFoldDB" id="A0A918FDI2"/>
<evidence type="ECO:0000256" key="1">
    <source>
        <dbReference type="ARBA" id="ARBA00004370"/>
    </source>
</evidence>
<accession>A0A918FDI2</accession>
<feature type="domain" description="NolW-like" evidence="8">
    <location>
        <begin position="469"/>
        <end position="580"/>
    </location>
</feature>
<dbReference type="Gene3D" id="3.30.1370.120">
    <property type="match status" value="2"/>
</dbReference>
<reference evidence="9" key="2">
    <citation type="submission" date="2020-09" db="EMBL/GenBank/DDBJ databases">
        <authorList>
            <person name="Sun Q."/>
            <person name="Ohkuma M."/>
        </authorList>
    </citation>
    <scope>NUCLEOTIDE SEQUENCE</scope>
    <source>
        <strain evidence="9">JCM 31311</strain>
    </source>
</reference>
<reference evidence="9" key="1">
    <citation type="journal article" date="2014" name="Int. J. Syst. Evol. Microbiol.">
        <title>Complete genome sequence of Corynebacterium casei LMG S-19264T (=DSM 44701T), isolated from a smear-ripened cheese.</title>
        <authorList>
            <consortium name="US DOE Joint Genome Institute (JGI-PGF)"/>
            <person name="Walter F."/>
            <person name="Albersmeier A."/>
            <person name="Kalinowski J."/>
            <person name="Ruckert C."/>
        </authorList>
    </citation>
    <scope>NUCLEOTIDE SEQUENCE</scope>
    <source>
        <strain evidence="9">JCM 31311</strain>
    </source>
</reference>
<sequence>MKKRSLTLLMTIALGLASVPQVSAQSTAAPATPAVDTPGAPVSGLPSAADPRLATANVSLEIGTYSGPLSSLLAAIARSAGYDVIFETNVDALSSAGTAATAPASGLGTAPATTASAPASSKPVVYNFKNTPFNQVWPLLMDIYGLTYETTMLGTSPVLRVGVKPIQQIIRLPAALDASKVSDQLRRAFGSVVRTSLTQQVPNTAAGAAAGSTTSSVTSGEEVVLDSPTLKIVPEPSSNSIIVRGTNTEVLQVQALASQIITAQPTGLAPTAPDPTVQTIYTVKGTPDTLPGVLKAQYPALTVTPVGQRLILSGPKTQVDAATTLLGTIDAEDTTQTTYTVKGSPANVVTLLTAQFPTLKVTPAGQSGLLVISGPQAQVSTALSLLGTVDVAAAAPTQNTQKIYSVVGQQADIVALLAAQYPDLKVTPVGQTKQLVLAGTQPQIDSALALLASVDKSVPLVTGPVIVQKVFPLTNASADDLKTVLEGTLARDVTNTGLVGNATPIMQADGTTVIQLPTTAPTGTATSSATGTGAAAGAATNTQATIIADKRSNTLIVRGTQTQVDQVAQLIPSLDVRVPQVNLQVRIQEINETASRSLGVDWKAGFGNFVVNVASKAVSAIFDPTQALVGFNLGATLNALENQGMTKRVYDGAVTMQSGQRSLGGSGDTQNASSGAAAHIQSGGRIELNIPSTGANVPAIQKQIDYGVTLDFFNPQVAPDGTITVRVAGKVAGQPDSLTNINLINYTNSEAQTTITFKAGETVLLSGLLGNDQSTTTAGVPFLSSIPVIGTLFGTQTTKSTKSQLLIVITGNVLQ</sequence>
<keyword evidence="10" id="KW-1185">Reference proteome</keyword>
<dbReference type="GO" id="GO:0009279">
    <property type="term" value="C:cell outer membrane"/>
    <property type="evidence" value="ECO:0007669"/>
    <property type="project" value="UniProtKB-SubCell"/>
</dbReference>
<keyword evidence="2 6" id="KW-0732">Signal</keyword>
<dbReference type="GO" id="GO:0009306">
    <property type="term" value="P:protein secretion"/>
    <property type="evidence" value="ECO:0007669"/>
    <property type="project" value="InterPro"/>
</dbReference>
<dbReference type="Proteomes" id="UP000603865">
    <property type="component" value="Unassembled WGS sequence"/>
</dbReference>
<dbReference type="InterPro" id="IPR038591">
    <property type="entry name" value="NolW-like_sf"/>
</dbReference>
<name>A0A918FDI2_9DEIO</name>
<feature type="chain" id="PRO_5037528421" description="Secretin" evidence="6">
    <location>
        <begin position="25"/>
        <end position="815"/>
    </location>
</feature>
<evidence type="ECO:0000256" key="2">
    <source>
        <dbReference type="ARBA" id="ARBA00022729"/>
    </source>
</evidence>
<dbReference type="PANTHER" id="PTHR30332:SF17">
    <property type="entry name" value="TYPE IV PILIATION SYSTEM PROTEIN DR_0774-RELATED"/>
    <property type="match status" value="1"/>
</dbReference>
<evidence type="ECO:0000313" key="10">
    <source>
        <dbReference type="Proteomes" id="UP000603865"/>
    </source>
</evidence>
<dbReference type="InterPro" id="IPR005644">
    <property type="entry name" value="NolW-like"/>
</dbReference>
<evidence type="ECO:0000256" key="4">
    <source>
        <dbReference type="RuleBase" id="RU004003"/>
    </source>
</evidence>
<feature type="signal peptide" evidence="6">
    <location>
        <begin position="1"/>
        <end position="24"/>
    </location>
</feature>
<proteinExistence type="inferred from homology"/>
<dbReference type="InterPro" id="IPR001775">
    <property type="entry name" value="GspD/PilQ"/>
</dbReference>
<gene>
    <name evidence="9" type="ORF">GCM10008957_41050</name>
</gene>
<organism evidence="9 10">
    <name type="scientific">Deinococcus ruber</name>
    <dbReference type="NCBI Taxonomy" id="1848197"/>
    <lineage>
        <taxon>Bacteria</taxon>
        <taxon>Thermotogati</taxon>
        <taxon>Deinococcota</taxon>
        <taxon>Deinococci</taxon>
        <taxon>Deinococcales</taxon>
        <taxon>Deinococcaceae</taxon>
        <taxon>Deinococcus</taxon>
    </lineage>
</organism>
<dbReference type="PANTHER" id="PTHR30332">
    <property type="entry name" value="PROBABLE GENERAL SECRETION PATHWAY PROTEIN D"/>
    <property type="match status" value="1"/>
</dbReference>
<evidence type="ECO:0000256" key="5">
    <source>
        <dbReference type="RuleBase" id="RU004004"/>
    </source>
</evidence>
<keyword evidence="5" id="KW-0813">Transport</keyword>
<evidence type="ECO:0000256" key="3">
    <source>
        <dbReference type="ARBA" id="ARBA00023136"/>
    </source>
</evidence>
<evidence type="ECO:0000313" key="9">
    <source>
        <dbReference type="EMBL" id="GGR25220.1"/>
    </source>
</evidence>
<dbReference type="GO" id="GO:0015627">
    <property type="term" value="C:type II protein secretion system complex"/>
    <property type="evidence" value="ECO:0007669"/>
    <property type="project" value="TreeGrafter"/>
</dbReference>
<evidence type="ECO:0000256" key="6">
    <source>
        <dbReference type="SAM" id="SignalP"/>
    </source>
</evidence>
<evidence type="ECO:0008006" key="11">
    <source>
        <dbReference type="Google" id="ProtNLM"/>
    </source>
</evidence>
<evidence type="ECO:0000259" key="7">
    <source>
        <dbReference type="Pfam" id="PF00263"/>
    </source>
</evidence>
<comment type="caution">
    <text evidence="9">The sequence shown here is derived from an EMBL/GenBank/DDBJ whole genome shotgun (WGS) entry which is preliminary data.</text>
</comment>
<dbReference type="Pfam" id="PF00263">
    <property type="entry name" value="Secretin"/>
    <property type="match status" value="1"/>
</dbReference>
<comment type="similarity">
    <text evidence="4">Belongs to the bacterial secretin family.</text>
</comment>
<dbReference type="InterPro" id="IPR004846">
    <property type="entry name" value="T2SS/T3SS_dom"/>
</dbReference>
<comment type="subcellular location">
    <subcellularLocation>
        <location evidence="5">Cell outer membrane</location>
    </subcellularLocation>
    <subcellularLocation>
        <location evidence="1">Membrane</location>
    </subcellularLocation>
</comment>
<keyword evidence="3" id="KW-0472">Membrane</keyword>
<feature type="domain" description="Type II/III secretion system secretin-like" evidence="7">
    <location>
        <begin position="672"/>
        <end position="814"/>
    </location>
</feature>
<dbReference type="RefSeq" id="WP_229776353.1">
    <property type="nucleotide sequence ID" value="NZ_BMQL01000035.1"/>
</dbReference>
<evidence type="ECO:0000259" key="8">
    <source>
        <dbReference type="Pfam" id="PF03958"/>
    </source>
</evidence>
<dbReference type="PRINTS" id="PR00811">
    <property type="entry name" value="BCTERIALGSPD"/>
</dbReference>
<protein>
    <recommendedName>
        <fullName evidence="11">Secretin</fullName>
    </recommendedName>
</protein>
<dbReference type="EMBL" id="BMQL01000035">
    <property type="protein sequence ID" value="GGR25220.1"/>
    <property type="molecule type" value="Genomic_DNA"/>
</dbReference>